<protein>
    <submittedName>
        <fullName evidence="9">Cation transporter</fullName>
    </submittedName>
</protein>
<dbReference type="PANTHER" id="PTHR45755:SF4">
    <property type="entry name" value="ZINC TRANSPORTER 7"/>
    <property type="match status" value="1"/>
</dbReference>
<dbReference type="InterPro" id="IPR058533">
    <property type="entry name" value="Cation_efflux_TM"/>
</dbReference>
<evidence type="ECO:0000259" key="8">
    <source>
        <dbReference type="Pfam" id="PF01545"/>
    </source>
</evidence>
<evidence type="ECO:0000256" key="7">
    <source>
        <dbReference type="SAM" id="Phobius"/>
    </source>
</evidence>
<dbReference type="NCBIfam" id="TIGR01297">
    <property type="entry name" value="CDF"/>
    <property type="match status" value="1"/>
</dbReference>
<keyword evidence="3 7" id="KW-0812">Transmembrane</keyword>
<organism evidence="9 10">
    <name type="scientific">Streptococcus canis</name>
    <dbReference type="NCBI Taxonomy" id="1329"/>
    <lineage>
        <taxon>Bacteria</taxon>
        <taxon>Bacillati</taxon>
        <taxon>Bacillota</taxon>
        <taxon>Bacilli</taxon>
        <taxon>Lactobacillales</taxon>
        <taxon>Streptococcaceae</taxon>
        <taxon>Streptococcus</taxon>
    </lineage>
</organism>
<dbReference type="InterPro" id="IPR045316">
    <property type="entry name" value="Msc2-like"/>
</dbReference>
<dbReference type="AlphaFoldDB" id="A0AAE4Q5Q3"/>
<evidence type="ECO:0000256" key="1">
    <source>
        <dbReference type="ARBA" id="ARBA00004141"/>
    </source>
</evidence>
<comment type="subcellular location">
    <subcellularLocation>
        <location evidence="1">Membrane</location>
        <topology evidence="1">Multi-pass membrane protein</topology>
    </subcellularLocation>
</comment>
<dbReference type="InterPro" id="IPR002524">
    <property type="entry name" value="Cation_efflux"/>
</dbReference>
<dbReference type="GO" id="GO:0006882">
    <property type="term" value="P:intracellular zinc ion homeostasis"/>
    <property type="evidence" value="ECO:0007669"/>
    <property type="project" value="InterPro"/>
</dbReference>
<evidence type="ECO:0000256" key="2">
    <source>
        <dbReference type="ARBA" id="ARBA00022448"/>
    </source>
</evidence>
<reference evidence="9" key="1">
    <citation type="submission" date="2021-04" db="EMBL/GenBank/DDBJ databases">
        <title>Draft genomes of 20 S. canis strains.</title>
        <authorList>
            <person name="Pagnossin D."/>
            <person name="Weir W."/>
            <person name="Smith A."/>
            <person name="Ure R."/>
            <person name="Oravcova K."/>
        </authorList>
    </citation>
    <scope>NUCLEOTIDE SEQUENCE</scope>
    <source>
        <strain evidence="9">284</strain>
    </source>
</reference>
<dbReference type="Gene3D" id="1.20.1510.10">
    <property type="entry name" value="Cation efflux protein transmembrane domain"/>
    <property type="match status" value="1"/>
</dbReference>
<feature type="transmembrane region" description="Helical" evidence="7">
    <location>
        <begin position="108"/>
        <end position="128"/>
    </location>
</feature>
<keyword evidence="4 7" id="KW-1133">Transmembrane helix</keyword>
<evidence type="ECO:0000313" key="10">
    <source>
        <dbReference type="Proteomes" id="UP001186118"/>
    </source>
</evidence>
<dbReference type="GO" id="GO:0005385">
    <property type="term" value="F:zinc ion transmembrane transporter activity"/>
    <property type="evidence" value="ECO:0007669"/>
    <property type="project" value="InterPro"/>
</dbReference>
<accession>A0AAE4Q5Q3</accession>
<evidence type="ECO:0000256" key="5">
    <source>
        <dbReference type="ARBA" id="ARBA00023065"/>
    </source>
</evidence>
<feature type="transmembrane region" description="Helical" evidence="7">
    <location>
        <begin position="9"/>
        <end position="31"/>
    </location>
</feature>
<keyword evidence="5" id="KW-0406">Ion transport</keyword>
<sequence>MTASRNIQLVFWLNLGFAIIEMIFACLFSSGAVWADAIHDCGDALAIGLSAWLDRYAHRPKDNQFTMGYHSFRLLGALLTGLVLIGGSVGVILTNFPKLWDPPTIDSQGTLVLGIFAIVINLAASFIVNSGQTATENLLSLHFLEDILGWLGVILVSLVLRVREWYILDPLLSLLIAVFILSKALPKMWETITILLGALPQSISYEALQSELAALCFLKHIHQLNIWSLDGLDNRATIHICLTNAHRSDDKTCRQSIHQIFKKHHIQEATIEIDQSCRDHDSHGILS</sequence>
<dbReference type="Proteomes" id="UP001186118">
    <property type="component" value="Unassembled WGS sequence"/>
</dbReference>
<evidence type="ECO:0000313" key="9">
    <source>
        <dbReference type="EMBL" id="MDV5976627.1"/>
    </source>
</evidence>
<proteinExistence type="predicted"/>
<dbReference type="EMBL" id="JAGQEX010000006">
    <property type="protein sequence ID" value="MDV5976627.1"/>
    <property type="molecule type" value="Genomic_DNA"/>
</dbReference>
<feature type="transmembrane region" description="Helical" evidence="7">
    <location>
        <begin position="74"/>
        <end position="96"/>
    </location>
</feature>
<evidence type="ECO:0000256" key="3">
    <source>
        <dbReference type="ARBA" id="ARBA00022692"/>
    </source>
</evidence>
<feature type="domain" description="Cation efflux protein transmembrane" evidence="8">
    <location>
        <begin position="8"/>
        <end position="196"/>
    </location>
</feature>
<feature type="transmembrane region" description="Helical" evidence="7">
    <location>
        <begin position="140"/>
        <end position="160"/>
    </location>
</feature>
<keyword evidence="2" id="KW-0813">Transport</keyword>
<dbReference type="GO" id="GO:0016020">
    <property type="term" value="C:membrane"/>
    <property type="evidence" value="ECO:0007669"/>
    <property type="project" value="UniProtKB-SubCell"/>
</dbReference>
<dbReference type="RefSeq" id="WP_093998707.1">
    <property type="nucleotide sequence ID" value="NZ_BLKQ01000004.1"/>
</dbReference>
<evidence type="ECO:0000256" key="6">
    <source>
        <dbReference type="ARBA" id="ARBA00023136"/>
    </source>
</evidence>
<name>A0AAE4Q5Q3_STRCB</name>
<feature type="transmembrane region" description="Helical" evidence="7">
    <location>
        <begin position="166"/>
        <end position="185"/>
    </location>
</feature>
<dbReference type="InterPro" id="IPR027469">
    <property type="entry name" value="Cation_efflux_TMD_sf"/>
</dbReference>
<dbReference type="PANTHER" id="PTHR45755">
    <property type="match status" value="1"/>
</dbReference>
<dbReference type="Pfam" id="PF01545">
    <property type="entry name" value="Cation_efflux"/>
    <property type="match status" value="1"/>
</dbReference>
<keyword evidence="6 7" id="KW-0472">Membrane</keyword>
<gene>
    <name evidence="9" type="ORF">KB584_03990</name>
</gene>
<comment type="caution">
    <text evidence="9">The sequence shown here is derived from an EMBL/GenBank/DDBJ whole genome shotgun (WGS) entry which is preliminary data.</text>
</comment>
<evidence type="ECO:0000256" key="4">
    <source>
        <dbReference type="ARBA" id="ARBA00022989"/>
    </source>
</evidence>
<dbReference type="SUPFAM" id="SSF161111">
    <property type="entry name" value="Cation efflux protein transmembrane domain-like"/>
    <property type="match status" value="1"/>
</dbReference>